<gene>
    <name evidence="2" type="ORF">DBRI00130_LOCUS17675</name>
</gene>
<feature type="region of interest" description="Disordered" evidence="1">
    <location>
        <begin position="197"/>
        <end position="227"/>
    </location>
</feature>
<feature type="compositionally biased region" description="Low complexity" evidence="1">
    <location>
        <begin position="71"/>
        <end position="81"/>
    </location>
</feature>
<feature type="region of interest" description="Disordered" evidence="1">
    <location>
        <begin position="326"/>
        <end position="386"/>
    </location>
</feature>
<feature type="region of interest" description="Disordered" evidence="1">
    <location>
        <begin position="635"/>
        <end position="847"/>
    </location>
</feature>
<feature type="region of interest" description="Disordered" evidence="1">
    <location>
        <begin position="496"/>
        <end position="529"/>
    </location>
</feature>
<dbReference type="EMBL" id="HBNS01022361">
    <property type="protein sequence ID" value="CAE4612555.1"/>
    <property type="molecule type" value="Transcribed_RNA"/>
</dbReference>
<accession>A0A7S4RFS9</accession>
<feature type="compositionally biased region" description="Basic and acidic residues" evidence="1">
    <location>
        <begin position="505"/>
        <end position="521"/>
    </location>
</feature>
<evidence type="ECO:0000256" key="1">
    <source>
        <dbReference type="SAM" id="MobiDB-lite"/>
    </source>
</evidence>
<organism evidence="2">
    <name type="scientific">Ditylum brightwellii</name>
    <dbReference type="NCBI Taxonomy" id="49249"/>
    <lineage>
        <taxon>Eukaryota</taxon>
        <taxon>Sar</taxon>
        <taxon>Stramenopiles</taxon>
        <taxon>Ochrophyta</taxon>
        <taxon>Bacillariophyta</taxon>
        <taxon>Mediophyceae</taxon>
        <taxon>Lithodesmiophycidae</taxon>
        <taxon>Lithodesmiales</taxon>
        <taxon>Lithodesmiaceae</taxon>
        <taxon>Ditylum</taxon>
    </lineage>
</organism>
<feature type="compositionally biased region" description="Low complexity" evidence="1">
    <location>
        <begin position="756"/>
        <end position="765"/>
    </location>
</feature>
<feature type="compositionally biased region" description="Basic and acidic residues" evidence="1">
    <location>
        <begin position="826"/>
        <end position="841"/>
    </location>
</feature>
<reference evidence="2" key="1">
    <citation type="submission" date="2021-01" db="EMBL/GenBank/DDBJ databases">
        <authorList>
            <person name="Corre E."/>
            <person name="Pelletier E."/>
            <person name="Niang G."/>
            <person name="Scheremetjew M."/>
            <person name="Finn R."/>
            <person name="Kale V."/>
            <person name="Holt S."/>
            <person name="Cochrane G."/>
            <person name="Meng A."/>
            <person name="Brown T."/>
            <person name="Cohen L."/>
        </authorList>
    </citation>
    <scope>NUCLEOTIDE SEQUENCE</scope>
    <source>
        <strain evidence="2">GSO104</strain>
    </source>
</reference>
<feature type="compositionally biased region" description="Basic and acidic residues" evidence="1">
    <location>
        <begin position="662"/>
        <end position="673"/>
    </location>
</feature>
<feature type="compositionally biased region" description="Basic residues" evidence="1">
    <location>
        <begin position="1"/>
        <end position="13"/>
    </location>
</feature>
<feature type="compositionally biased region" description="Gly residues" evidence="1">
    <location>
        <begin position="16"/>
        <end position="28"/>
    </location>
</feature>
<protein>
    <submittedName>
        <fullName evidence="2">Uncharacterized protein</fullName>
    </submittedName>
</protein>
<feature type="compositionally biased region" description="Polar residues" evidence="1">
    <location>
        <begin position="353"/>
        <end position="369"/>
    </location>
</feature>
<name>A0A7S4RFS9_9STRA</name>
<feature type="compositionally biased region" description="Basic and acidic residues" evidence="1">
    <location>
        <begin position="702"/>
        <end position="716"/>
    </location>
</feature>
<feature type="region of interest" description="Disordered" evidence="1">
    <location>
        <begin position="1"/>
        <end position="144"/>
    </location>
</feature>
<dbReference type="AlphaFoldDB" id="A0A7S4RFS9"/>
<feature type="compositionally biased region" description="Polar residues" evidence="1">
    <location>
        <begin position="794"/>
        <end position="812"/>
    </location>
</feature>
<feature type="compositionally biased region" description="Low complexity" evidence="1">
    <location>
        <begin position="126"/>
        <end position="139"/>
    </location>
</feature>
<feature type="compositionally biased region" description="Low complexity" evidence="1">
    <location>
        <begin position="678"/>
        <end position="696"/>
    </location>
</feature>
<evidence type="ECO:0000313" key="2">
    <source>
        <dbReference type="EMBL" id="CAE4612555.1"/>
    </source>
</evidence>
<sequence length="847" mass="92194">MEVEQRRKRKRNNHGGNEGGAPTGGGGRIPIPSFSTIVQPTMTPSQSNRTHEKDAMTISANKETKKVAFGTASSRVVAQQQQRRHGQTRKRKSEESDSSETKPTSTSMVGARRKLSLPTTPSPGMASSSSLAAKPSSSSPEDISATPLSTLLRVEAALDLSLRSNRYNRRKGGGGGRLLVTLSQFYQIVSKLSLVPTNTASHGTASEDKSRTTLNEAVTTTPAKKGKCPTMELSFQERVLFDLIRIASPELYRIVTIEDENEDPLLPPQNKSRVQLEMVLHNSLTSSKTKVVSRIDQLKQLYRVRSPAVRHFVEARILASIMEAKKPLAPPPSSSPPVRNNATLNDAKADQATGKTPDSPSLLSKTHAFQTPLPTNPPPLQAEGNEENEACTGVTPIHTNIKSTSLLLEPYIRPGMTLQQRVEARAKYKQQREEQYSVKKSLQLQSTNTMSLGSEEVLIKTDKVTLLRFADSLRSMMRLVGSRSFALSSVTSSKSSITRRGNVTQKEKQPLSEKKEGSERRKGTKATSMSIQDICVHINGAGMMSSAMPSNRGGAANPTPIVRMKQKRATSKEIMAILNDLALVVPEWIRVEHRGMSKDANQQPKKQRKKESFVVIRNDVDYSMVRVKLGGRSSVSFPKKKTVSNDEEKGLVASKGNNSRTVVKEGKETKSKVDTVPNVLLSSNSNSTAANGLSLSRTPPVKPKEVHAPALADKRTATTSSSSIPQQQHRKHQAQPGSAKISLDPEDMNQKHHSSAKASLSMSSSRHGSAAINSSSGKGISKRAQMMLSAGRTAVSTSRLSQKDVGSTSLSVPPQRAKRKLNVGGSDEKEHGNEKRKEHDMASSVMR</sequence>
<proteinExistence type="predicted"/>
<feature type="compositionally biased region" description="Polar residues" evidence="1">
    <location>
        <begin position="212"/>
        <end position="222"/>
    </location>
</feature>
<feature type="compositionally biased region" description="Basic residues" evidence="1">
    <location>
        <begin position="82"/>
        <end position="91"/>
    </location>
</feature>
<feature type="compositionally biased region" description="Polar residues" evidence="1">
    <location>
        <begin position="33"/>
        <end position="48"/>
    </location>
</feature>
<feature type="compositionally biased region" description="Polar residues" evidence="1">
    <location>
        <begin position="717"/>
        <end position="727"/>
    </location>
</feature>